<organism evidence="1 2">
    <name type="scientific">Urbifossiella limnaea</name>
    <dbReference type="NCBI Taxonomy" id="2528023"/>
    <lineage>
        <taxon>Bacteria</taxon>
        <taxon>Pseudomonadati</taxon>
        <taxon>Planctomycetota</taxon>
        <taxon>Planctomycetia</taxon>
        <taxon>Gemmatales</taxon>
        <taxon>Gemmataceae</taxon>
        <taxon>Urbifossiella</taxon>
    </lineage>
</organism>
<evidence type="ECO:0000313" key="2">
    <source>
        <dbReference type="Proteomes" id="UP000319576"/>
    </source>
</evidence>
<reference evidence="1 2" key="1">
    <citation type="submission" date="2019-02" db="EMBL/GenBank/DDBJ databases">
        <title>Deep-cultivation of Planctomycetes and their phenomic and genomic characterization uncovers novel biology.</title>
        <authorList>
            <person name="Wiegand S."/>
            <person name="Jogler M."/>
            <person name="Boedeker C."/>
            <person name="Pinto D."/>
            <person name="Vollmers J."/>
            <person name="Rivas-Marin E."/>
            <person name="Kohn T."/>
            <person name="Peeters S.H."/>
            <person name="Heuer A."/>
            <person name="Rast P."/>
            <person name="Oberbeckmann S."/>
            <person name="Bunk B."/>
            <person name="Jeske O."/>
            <person name="Meyerdierks A."/>
            <person name="Storesund J.E."/>
            <person name="Kallscheuer N."/>
            <person name="Luecker S."/>
            <person name="Lage O.M."/>
            <person name="Pohl T."/>
            <person name="Merkel B.J."/>
            <person name="Hornburger P."/>
            <person name="Mueller R.-W."/>
            <person name="Bruemmer F."/>
            <person name="Labrenz M."/>
            <person name="Spormann A.M."/>
            <person name="Op den Camp H."/>
            <person name="Overmann J."/>
            <person name="Amann R."/>
            <person name="Jetten M.S.M."/>
            <person name="Mascher T."/>
            <person name="Medema M.H."/>
            <person name="Devos D.P."/>
            <person name="Kaster A.-K."/>
            <person name="Ovreas L."/>
            <person name="Rohde M."/>
            <person name="Galperin M.Y."/>
            <person name="Jogler C."/>
        </authorList>
    </citation>
    <scope>NUCLEOTIDE SEQUENCE [LARGE SCALE GENOMIC DNA]</scope>
    <source>
        <strain evidence="1 2">ETA_A1</strain>
    </source>
</reference>
<dbReference type="Proteomes" id="UP000319576">
    <property type="component" value="Chromosome"/>
</dbReference>
<protein>
    <submittedName>
        <fullName evidence="1">Uncharacterized protein</fullName>
    </submittedName>
</protein>
<dbReference type="EMBL" id="CP036273">
    <property type="protein sequence ID" value="QDU19959.1"/>
    <property type="molecule type" value="Genomic_DNA"/>
</dbReference>
<name>A0A517XR39_9BACT</name>
<dbReference type="KEGG" id="uli:ETAA1_18990"/>
<proteinExistence type="predicted"/>
<dbReference type="AlphaFoldDB" id="A0A517XR39"/>
<keyword evidence="2" id="KW-1185">Reference proteome</keyword>
<evidence type="ECO:0000313" key="1">
    <source>
        <dbReference type="EMBL" id="QDU19959.1"/>
    </source>
</evidence>
<sequence>MRVRIMMVGLLAGLVGVLGLGGSGLAQDKANSPTGTWKWTTKAKDGKERETVLKLKADGTKLTGTVSGGGKDAKDIEIEDGSVKDGEVKFSVTRMFKDQKNTSKYAAKVTGDVMKGTIEATFGGKDTKREFEAKRSKD</sequence>
<dbReference type="RefSeq" id="WP_202920786.1">
    <property type="nucleotide sequence ID" value="NZ_CP036273.1"/>
</dbReference>
<accession>A0A517XR39</accession>
<gene>
    <name evidence="1" type="ORF">ETAA1_18990</name>
</gene>